<dbReference type="CDD" id="cd00037">
    <property type="entry name" value="CLECT"/>
    <property type="match status" value="1"/>
</dbReference>
<reference evidence="4" key="1">
    <citation type="submission" date="2021-03" db="EMBL/GenBank/DDBJ databases">
        <authorList>
            <person name="Bekaert M."/>
        </authorList>
    </citation>
    <scope>NUCLEOTIDE SEQUENCE</scope>
</reference>
<proteinExistence type="predicted"/>
<dbReference type="OrthoDB" id="6184825at2759"/>
<evidence type="ECO:0000259" key="3">
    <source>
        <dbReference type="Pfam" id="PF00059"/>
    </source>
</evidence>
<feature type="domain" description="C-type lectin" evidence="3">
    <location>
        <begin position="46"/>
        <end position="160"/>
    </location>
</feature>
<keyword evidence="5" id="KW-1185">Reference proteome</keyword>
<accession>A0A8S3Q827</accession>
<dbReference type="SUPFAM" id="SSF56436">
    <property type="entry name" value="C-type lectin-like"/>
    <property type="match status" value="1"/>
</dbReference>
<evidence type="ECO:0000313" key="5">
    <source>
        <dbReference type="Proteomes" id="UP000683360"/>
    </source>
</evidence>
<keyword evidence="2" id="KW-0732">Signal</keyword>
<dbReference type="AlphaFoldDB" id="A0A8S3Q827"/>
<comment type="caution">
    <text evidence="4">The sequence shown here is derived from an EMBL/GenBank/DDBJ whole genome shotgun (WGS) entry which is preliminary data.</text>
</comment>
<dbReference type="Proteomes" id="UP000683360">
    <property type="component" value="Unassembled WGS sequence"/>
</dbReference>
<protein>
    <recommendedName>
        <fullName evidence="3">C-type lectin domain-containing protein</fullName>
    </recommendedName>
</protein>
<evidence type="ECO:0000256" key="1">
    <source>
        <dbReference type="SAM" id="Phobius"/>
    </source>
</evidence>
<dbReference type="Pfam" id="PF00059">
    <property type="entry name" value="Lectin_C"/>
    <property type="match status" value="1"/>
</dbReference>
<dbReference type="InterPro" id="IPR016187">
    <property type="entry name" value="CTDL_fold"/>
</dbReference>
<feature type="signal peptide" evidence="2">
    <location>
        <begin position="1"/>
        <end position="19"/>
    </location>
</feature>
<organism evidence="4 5">
    <name type="scientific">Mytilus edulis</name>
    <name type="common">Blue mussel</name>
    <dbReference type="NCBI Taxonomy" id="6550"/>
    <lineage>
        <taxon>Eukaryota</taxon>
        <taxon>Metazoa</taxon>
        <taxon>Spiralia</taxon>
        <taxon>Lophotrochozoa</taxon>
        <taxon>Mollusca</taxon>
        <taxon>Bivalvia</taxon>
        <taxon>Autobranchia</taxon>
        <taxon>Pteriomorphia</taxon>
        <taxon>Mytilida</taxon>
        <taxon>Mytiloidea</taxon>
        <taxon>Mytilidae</taxon>
        <taxon>Mytilinae</taxon>
        <taxon>Mytilus</taxon>
    </lineage>
</organism>
<sequence length="415" mass="46575">MKALQFLFCSVHVFSIADTAPTPPFTVLGYFGTSPSINVSVINHPVTWQEASQNCFSHQYFELFAESSVNKLLEHLNEINQRLHKLLWPADKHLWIGYLYNGTSYLMVEDGKCVTSAALFPIVDINGGTECILLNVAATTASESLIAVPCDQQHEYLCEFPLHVDIDSTRYENMEIDILYIVGYAIIYRNMLDSTECEQEMKSRKMAFAAVFKIQVIGSSCQVYENYIFEFPVDVRIVTSYFGLPATTFVKTAGHTGFPSDHQMTSTITSAMQTEDETVKTTEKITMEPIDVLPTLQTEETTRILALTEGITFQTPEDLTMKMTDEISISATGKVTTLKIGETEMVLDNMRVNKTLLSSYKRKRTSVKDSRLSSAVIGYCATVILIAACLMIIIPDLLRMVKCEKTCKDHEKQQG</sequence>
<keyword evidence="1" id="KW-0812">Transmembrane</keyword>
<keyword evidence="1" id="KW-1133">Transmembrane helix</keyword>
<name>A0A8S3Q827_MYTED</name>
<dbReference type="EMBL" id="CAJPWZ010000337">
    <property type="protein sequence ID" value="CAG2190609.1"/>
    <property type="molecule type" value="Genomic_DNA"/>
</dbReference>
<dbReference type="Gene3D" id="3.10.100.10">
    <property type="entry name" value="Mannose-Binding Protein A, subunit A"/>
    <property type="match status" value="1"/>
</dbReference>
<feature type="chain" id="PRO_5035793169" description="C-type lectin domain-containing protein" evidence="2">
    <location>
        <begin position="20"/>
        <end position="415"/>
    </location>
</feature>
<evidence type="ECO:0000256" key="2">
    <source>
        <dbReference type="SAM" id="SignalP"/>
    </source>
</evidence>
<dbReference type="InterPro" id="IPR001304">
    <property type="entry name" value="C-type_lectin-like"/>
</dbReference>
<gene>
    <name evidence="4" type="ORF">MEDL_5892</name>
</gene>
<dbReference type="InterPro" id="IPR016186">
    <property type="entry name" value="C-type_lectin-like/link_sf"/>
</dbReference>
<keyword evidence="1" id="KW-0472">Membrane</keyword>
<evidence type="ECO:0000313" key="4">
    <source>
        <dbReference type="EMBL" id="CAG2190609.1"/>
    </source>
</evidence>
<feature type="transmembrane region" description="Helical" evidence="1">
    <location>
        <begin position="376"/>
        <end position="398"/>
    </location>
</feature>